<dbReference type="GO" id="GO:0032259">
    <property type="term" value="P:methylation"/>
    <property type="evidence" value="ECO:0007669"/>
    <property type="project" value="UniProtKB-KW"/>
</dbReference>
<dbReference type="InterPro" id="IPR022642">
    <property type="entry name" value="CheR_C"/>
</dbReference>
<dbReference type="EMBL" id="FOLE01000007">
    <property type="protein sequence ID" value="SFC59664.1"/>
    <property type="molecule type" value="Genomic_DNA"/>
</dbReference>
<reference evidence="2 3" key="1">
    <citation type="submission" date="2016-10" db="EMBL/GenBank/DDBJ databases">
        <authorList>
            <person name="de Groot N.N."/>
        </authorList>
    </citation>
    <scope>NUCLEOTIDE SEQUENCE [LARGE SCALE GENOMIC DNA]</scope>
    <source>
        <strain evidence="2 3">DSM 6793</strain>
    </source>
</reference>
<dbReference type="STRING" id="927664.SAMN05421780_10742"/>
<dbReference type="OrthoDB" id="9816309at2"/>
<dbReference type="InterPro" id="IPR029063">
    <property type="entry name" value="SAM-dependent_MTases_sf"/>
</dbReference>
<dbReference type="PANTHER" id="PTHR24422:SF8">
    <property type="entry name" value="CHEMOTAXIS PROTEIN"/>
    <property type="match status" value="1"/>
</dbReference>
<dbReference type="Gene3D" id="3.40.50.150">
    <property type="entry name" value="Vaccinia Virus protein VP39"/>
    <property type="match status" value="1"/>
</dbReference>
<dbReference type="SUPFAM" id="SSF47757">
    <property type="entry name" value="Chemotaxis receptor methyltransferase CheR, N-terminal domain"/>
    <property type="match status" value="1"/>
</dbReference>
<accession>A0A1I1KFC1</accession>
<dbReference type="SMART" id="SM00138">
    <property type="entry name" value="MeTrc"/>
    <property type="match status" value="1"/>
</dbReference>
<keyword evidence="3" id="KW-1185">Reference proteome</keyword>
<evidence type="ECO:0000313" key="3">
    <source>
        <dbReference type="Proteomes" id="UP000199514"/>
    </source>
</evidence>
<dbReference type="RefSeq" id="WP_091513015.1">
    <property type="nucleotide sequence ID" value="NZ_FOLE01000007.1"/>
</dbReference>
<evidence type="ECO:0000259" key="1">
    <source>
        <dbReference type="PROSITE" id="PS50123"/>
    </source>
</evidence>
<organism evidence="2 3">
    <name type="scientific">Flexibacter flexilis DSM 6793</name>
    <dbReference type="NCBI Taxonomy" id="927664"/>
    <lineage>
        <taxon>Bacteria</taxon>
        <taxon>Pseudomonadati</taxon>
        <taxon>Bacteroidota</taxon>
        <taxon>Cytophagia</taxon>
        <taxon>Cytophagales</taxon>
        <taxon>Flexibacteraceae</taxon>
        <taxon>Flexibacter</taxon>
    </lineage>
</organism>
<dbReference type="InterPro" id="IPR050903">
    <property type="entry name" value="Bact_Chemotaxis_MeTrfase"/>
</dbReference>
<sequence>MNLFNNLGTNDETSEINHDDFLQWLVFVESKFGYDFREYAPASLKRRLMRIFKLFDVADILELQKLLTEDTAFFGEILPEITVGVTELFRDPNVWKHIRSDIFPILAQKEHINIWHAGCSTGEEVYTMAILLSEAGLRHKTSQMCTDLNPNALAIAKNGMYSFRKLDIYQKNYNEVECQHKLQDYYTLIGPNVQMHKNLLENVSFQQHNLVTGGVVGQFDLILCRNVLIYFDNNLQNKVLQLFNKSLNKDGILIVGLYESLIWCSEVGTNLATVSSDYNVLRKM</sequence>
<name>A0A1I1KFC1_9BACT</name>
<feature type="domain" description="CheR-type methyltransferase" evidence="1">
    <location>
        <begin position="9"/>
        <end position="261"/>
    </location>
</feature>
<keyword evidence="2" id="KW-0489">Methyltransferase</keyword>
<dbReference type="Pfam" id="PF01739">
    <property type="entry name" value="CheR"/>
    <property type="match status" value="1"/>
</dbReference>
<dbReference type="SUPFAM" id="SSF53335">
    <property type="entry name" value="S-adenosyl-L-methionine-dependent methyltransferases"/>
    <property type="match status" value="1"/>
</dbReference>
<dbReference type="PRINTS" id="PR00996">
    <property type="entry name" value="CHERMTFRASE"/>
</dbReference>
<dbReference type="Pfam" id="PF03705">
    <property type="entry name" value="CheR_N"/>
    <property type="match status" value="1"/>
</dbReference>
<keyword evidence="2" id="KW-0808">Transferase</keyword>
<gene>
    <name evidence="2" type="ORF">SAMN05421780_10742</name>
</gene>
<dbReference type="Proteomes" id="UP000199514">
    <property type="component" value="Unassembled WGS sequence"/>
</dbReference>
<dbReference type="GO" id="GO:0008757">
    <property type="term" value="F:S-adenosylmethionine-dependent methyltransferase activity"/>
    <property type="evidence" value="ECO:0007669"/>
    <property type="project" value="InterPro"/>
</dbReference>
<protein>
    <submittedName>
        <fullName evidence="2">Chemotaxis protein methyltransferase CheR</fullName>
    </submittedName>
</protein>
<dbReference type="InterPro" id="IPR000780">
    <property type="entry name" value="CheR_MeTrfase"/>
</dbReference>
<evidence type="ECO:0000313" key="2">
    <source>
        <dbReference type="EMBL" id="SFC59664.1"/>
    </source>
</evidence>
<dbReference type="PANTHER" id="PTHR24422">
    <property type="entry name" value="CHEMOTAXIS PROTEIN METHYLTRANSFERASE"/>
    <property type="match status" value="1"/>
</dbReference>
<dbReference type="PROSITE" id="PS50123">
    <property type="entry name" value="CHER"/>
    <property type="match status" value="1"/>
</dbReference>
<proteinExistence type="predicted"/>
<dbReference type="InterPro" id="IPR022641">
    <property type="entry name" value="CheR_N"/>
</dbReference>
<dbReference type="AlphaFoldDB" id="A0A1I1KFC1"/>